<feature type="domain" description="Glycosyltransferase 2-like" evidence="2">
    <location>
        <begin position="7"/>
        <end position="191"/>
    </location>
</feature>
<accession>A0A1F8B607</accession>
<feature type="transmembrane region" description="Helical" evidence="1">
    <location>
        <begin position="494"/>
        <end position="510"/>
    </location>
</feature>
<organism evidence="4 5">
    <name type="scientific">Candidatus Woesebacteria bacterium RIFCSPLOWO2_01_FULL_39_10b</name>
    <dbReference type="NCBI Taxonomy" id="1802517"/>
    <lineage>
        <taxon>Bacteria</taxon>
        <taxon>Candidatus Woeseibacteriota</taxon>
    </lineage>
</organism>
<sequence length="731" mass="84865">MKKTKVSIIIVHYKVKRKLVLCLKSIEKNKPKFSFEVIVVDNGEKEPVGEELKNKFSWVSYIKCKNLGFGAGNNLGVKSAKGKYLLFLNPDTEVLPGSIDVLTKFLEKEKRAGIVAPLLLDKHNKIRELQGSAKLSPLSAIFSLSFINKIIPANPFAKSYFLKDWNKRSLKEVDVVPGSCTLVRRDVFEQVGGFDESFFLYFEESDFCKRVKELGWKIFINPKGSVIHYGGASTNMEKKVKIEKIFRESRRLYFRKHYGMFWSLLVEFFTRLSRSHLIIFLIFCLSLTLRFFKIGTYLNFIGDYGWYYLSARDFLTNGNIPLVGISSSVPVFKQGAVFTWFLSLVLVIGKFNPLAGAIFTTLLGVINVLLVYIVIKNLYSGRIAIISSIITASSPLIVVNDRVPFVTSLIFPTSLIFVWMVGKIYRKENYYVLLGFLFSFLYQIELVGSVLIAVFFISLIWNRFMLKKKYLALLITGFLIGLIPFIVWDIKSGVYLQTFGFFIWTLTKIYEGLLKQINFSIIPAFSDYLSRFIFPFSKSFSLAFFLMSFFYFLVSLIKKSSKVKFFERFIISYFLIFLLAFSLRGTISDAYIPFLFSPLILMIPIFLERIIRKNPKFGWIFTAFLVGLNTIYLFKMNFFFYKYPKFSERLETSEKIIKDADGKNYELTYVGPNDMFEAGDNHWRYLLWWKGNEPKERSNLEYIIYEFEDPQIKGALLIDESENIKLLKRQK</sequence>
<dbReference type="AlphaFoldDB" id="A0A1F8B607"/>
<dbReference type="InterPro" id="IPR038731">
    <property type="entry name" value="RgtA/B/C-like"/>
</dbReference>
<dbReference type="SUPFAM" id="SSF53448">
    <property type="entry name" value="Nucleotide-diphospho-sugar transferases"/>
    <property type="match status" value="1"/>
</dbReference>
<dbReference type="InterPro" id="IPR001173">
    <property type="entry name" value="Glyco_trans_2-like"/>
</dbReference>
<dbReference type="CDD" id="cd04186">
    <property type="entry name" value="GT_2_like_c"/>
    <property type="match status" value="1"/>
</dbReference>
<evidence type="ECO:0000256" key="1">
    <source>
        <dbReference type="SAM" id="Phobius"/>
    </source>
</evidence>
<feature type="domain" description="Glycosyltransferase RgtA/B/C/D-like" evidence="3">
    <location>
        <begin position="336"/>
        <end position="488"/>
    </location>
</feature>
<feature type="transmembrane region" description="Helical" evidence="1">
    <location>
        <begin position="470"/>
        <end position="488"/>
    </location>
</feature>
<feature type="transmembrane region" description="Helical" evidence="1">
    <location>
        <begin position="277"/>
        <end position="300"/>
    </location>
</feature>
<dbReference type="Pfam" id="PF00535">
    <property type="entry name" value="Glycos_transf_2"/>
    <property type="match status" value="1"/>
</dbReference>
<protein>
    <recommendedName>
        <fullName evidence="6">Glycosyltransferase 2-like domain-containing protein</fullName>
    </recommendedName>
</protein>
<dbReference type="Gene3D" id="3.90.550.10">
    <property type="entry name" value="Spore Coat Polysaccharide Biosynthesis Protein SpsA, Chain A"/>
    <property type="match status" value="1"/>
</dbReference>
<dbReference type="Pfam" id="PF13231">
    <property type="entry name" value="PMT_2"/>
    <property type="match status" value="1"/>
</dbReference>
<evidence type="ECO:0008006" key="6">
    <source>
        <dbReference type="Google" id="ProtNLM"/>
    </source>
</evidence>
<feature type="transmembrane region" description="Helical" evidence="1">
    <location>
        <begin position="381"/>
        <end position="399"/>
    </location>
</feature>
<dbReference type="InterPro" id="IPR029044">
    <property type="entry name" value="Nucleotide-diphossugar_trans"/>
</dbReference>
<feature type="transmembrane region" description="Helical" evidence="1">
    <location>
        <begin position="590"/>
        <end position="607"/>
    </location>
</feature>
<dbReference type="Proteomes" id="UP000176404">
    <property type="component" value="Unassembled WGS sequence"/>
</dbReference>
<keyword evidence="1" id="KW-0472">Membrane</keyword>
<feature type="transmembrane region" description="Helical" evidence="1">
    <location>
        <begin position="619"/>
        <end position="641"/>
    </location>
</feature>
<feature type="transmembrane region" description="Helical" evidence="1">
    <location>
        <begin position="406"/>
        <end position="425"/>
    </location>
</feature>
<proteinExistence type="predicted"/>
<evidence type="ECO:0000313" key="5">
    <source>
        <dbReference type="Proteomes" id="UP000176404"/>
    </source>
</evidence>
<evidence type="ECO:0000259" key="2">
    <source>
        <dbReference type="Pfam" id="PF00535"/>
    </source>
</evidence>
<evidence type="ECO:0000313" key="4">
    <source>
        <dbReference type="EMBL" id="OGM59437.1"/>
    </source>
</evidence>
<name>A0A1F8B607_9BACT</name>
<evidence type="ECO:0000259" key="3">
    <source>
        <dbReference type="Pfam" id="PF13231"/>
    </source>
</evidence>
<comment type="caution">
    <text evidence="4">The sequence shown here is derived from an EMBL/GenBank/DDBJ whole genome shotgun (WGS) entry which is preliminary data.</text>
</comment>
<dbReference type="PANTHER" id="PTHR43179">
    <property type="entry name" value="RHAMNOSYLTRANSFERASE WBBL"/>
    <property type="match status" value="1"/>
</dbReference>
<reference evidence="4 5" key="1">
    <citation type="journal article" date="2016" name="Nat. Commun.">
        <title>Thousands of microbial genomes shed light on interconnected biogeochemical processes in an aquifer system.</title>
        <authorList>
            <person name="Anantharaman K."/>
            <person name="Brown C.T."/>
            <person name="Hug L.A."/>
            <person name="Sharon I."/>
            <person name="Castelle C.J."/>
            <person name="Probst A.J."/>
            <person name="Thomas B.C."/>
            <person name="Singh A."/>
            <person name="Wilkins M.J."/>
            <person name="Karaoz U."/>
            <person name="Brodie E.L."/>
            <person name="Williams K.H."/>
            <person name="Hubbard S.S."/>
            <person name="Banfield J.F."/>
        </authorList>
    </citation>
    <scope>NUCLEOTIDE SEQUENCE [LARGE SCALE GENOMIC DNA]</scope>
</reference>
<keyword evidence="1" id="KW-0812">Transmembrane</keyword>
<feature type="transmembrane region" description="Helical" evidence="1">
    <location>
        <begin position="540"/>
        <end position="558"/>
    </location>
</feature>
<feature type="transmembrane region" description="Helical" evidence="1">
    <location>
        <begin position="431"/>
        <end position="458"/>
    </location>
</feature>
<keyword evidence="1" id="KW-1133">Transmembrane helix</keyword>
<feature type="transmembrane region" description="Helical" evidence="1">
    <location>
        <begin position="565"/>
        <end position="584"/>
    </location>
</feature>
<dbReference type="EMBL" id="MGHD01000019">
    <property type="protein sequence ID" value="OGM59437.1"/>
    <property type="molecule type" value="Genomic_DNA"/>
</dbReference>
<feature type="transmembrane region" description="Helical" evidence="1">
    <location>
        <begin position="354"/>
        <end position="375"/>
    </location>
</feature>
<gene>
    <name evidence="4" type="ORF">A2892_02190</name>
</gene>
<dbReference type="STRING" id="1802517.A2892_02190"/>
<dbReference type="PANTHER" id="PTHR43179:SF7">
    <property type="entry name" value="RHAMNOSYLTRANSFERASE WBBL"/>
    <property type="match status" value="1"/>
</dbReference>
<feature type="transmembrane region" description="Helical" evidence="1">
    <location>
        <begin position="320"/>
        <end position="347"/>
    </location>
</feature>